<keyword evidence="3" id="KW-1185">Reference proteome</keyword>
<dbReference type="AlphaFoldDB" id="A0A2Z7C962"/>
<evidence type="ECO:0000313" key="2">
    <source>
        <dbReference type="EMBL" id="KZV40858.1"/>
    </source>
</evidence>
<sequence>MAVSLSINAMQIDFALVLAMEYTGMVRMFNSLEKTGLKGFLEVSGLVFEGPVIEFFANAKVIAGTVVSVVANRKMVITKDVFAEAFGLPIEGMVSFIYLPVQTVAEMRMRFSDFVPNIGSDGHTPTKQSQGFAVQLRVFLAKLVQADLGESMKLHPLKSSVLTNKAEKEAGETMKPETTAGEKKKKSKEKVVPVVKKQVVVLKKPVEARSQASPVKSKFGTSSDADSCPLAKLVAAKKGQAAPKQKQVVESLDSESIVSIPPMLITKSNRQREPRRDQRDQLETHLLSKIDPVAKGKEILEAFSLPNDLVEEHCLLVLRSAWEDVSSKMSEYDNWVHFRTAVRLNNVMTIIPIESLAKIEDQFLFWAETERVSELFERRMLVLSKLYEMEVHKRVDEHCANFNTAEPSVNYDYMCIRFLIHEFKEIVKQHRALRSLAGLSFLVPEASIAGDAANVDLPQITWTEAHNLLLTEATPAQQKKPKILVIEFSTQAEQAQTAEKQLAQPEWRVEEIVRTVEGVEETSAVNPQEHQAQGNEQQTQGEEIQAQSDEQQAHNAPDQEAEEEAPTVHPIQSK</sequence>
<gene>
    <name evidence="2" type="ORF">F511_21116</name>
</gene>
<feature type="region of interest" description="Disordered" evidence="1">
    <location>
        <begin position="521"/>
        <end position="574"/>
    </location>
</feature>
<reference evidence="2 3" key="1">
    <citation type="journal article" date="2015" name="Proc. Natl. Acad. Sci. U.S.A.">
        <title>The resurrection genome of Boea hygrometrica: A blueprint for survival of dehydration.</title>
        <authorList>
            <person name="Xiao L."/>
            <person name="Yang G."/>
            <person name="Zhang L."/>
            <person name="Yang X."/>
            <person name="Zhao S."/>
            <person name="Ji Z."/>
            <person name="Zhou Q."/>
            <person name="Hu M."/>
            <person name="Wang Y."/>
            <person name="Chen M."/>
            <person name="Xu Y."/>
            <person name="Jin H."/>
            <person name="Xiao X."/>
            <person name="Hu G."/>
            <person name="Bao F."/>
            <person name="Hu Y."/>
            <person name="Wan P."/>
            <person name="Li L."/>
            <person name="Deng X."/>
            <person name="Kuang T."/>
            <person name="Xiang C."/>
            <person name="Zhu J.K."/>
            <person name="Oliver M.J."/>
            <person name="He Y."/>
        </authorList>
    </citation>
    <scope>NUCLEOTIDE SEQUENCE [LARGE SCALE GENOMIC DNA]</scope>
    <source>
        <strain evidence="3">cv. XS01</strain>
    </source>
</reference>
<dbReference type="OrthoDB" id="1933455at2759"/>
<proteinExistence type="predicted"/>
<accession>A0A2Z7C962</accession>
<dbReference type="EMBL" id="KQ999854">
    <property type="protein sequence ID" value="KZV40858.1"/>
    <property type="molecule type" value="Genomic_DNA"/>
</dbReference>
<feature type="compositionally biased region" description="Basic and acidic residues" evidence="1">
    <location>
        <begin position="165"/>
        <end position="175"/>
    </location>
</feature>
<name>A0A2Z7C962_9LAMI</name>
<dbReference type="Proteomes" id="UP000250235">
    <property type="component" value="Unassembled WGS sequence"/>
</dbReference>
<organism evidence="2 3">
    <name type="scientific">Dorcoceras hygrometricum</name>
    <dbReference type="NCBI Taxonomy" id="472368"/>
    <lineage>
        <taxon>Eukaryota</taxon>
        <taxon>Viridiplantae</taxon>
        <taxon>Streptophyta</taxon>
        <taxon>Embryophyta</taxon>
        <taxon>Tracheophyta</taxon>
        <taxon>Spermatophyta</taxon>
        <taxon>Magnoliopsida</taxon>
        <taxon>eudicotyledons</taxon>
        <taxon>Gunneridae</taxon>
        <taxon>Pentapetalae</taxon>
        <taxon>asterids</taxon>
        <taxon>lamiids</taxon>
        <taxon>Lamiales</taxon>
        <taxon>Gesneriaceae</taxon>
        <taxon>Didymocarpoideae</taxon>
        <taxon>Trichosporeae</taxon>
        <taxon>Loxocarpinae</taxon>
        <taxon>Dorcoceras</taxon>
    </lineage>
</organism>
<protein>
    <submittedName>
        <fullName evidence="2">Uncharacterized protein</fullName>
    </submittedName>
</protein>
<evidence type="ECO:0000256" key="1">
    <source>
        <dbReference type="SAM" id="MobiDB-lite"/>
    </source>
</evidence>
<feature type="compositionally biased region" description="Polar residues" evidence="1">
    <location>
        <begin position="523"/>
        <end position="554"/>
    </location>
</feature>
<evidence type="ECO:0000313" key="3">
    <source>
        <dbReference type="Proteomes" id="UP000250235"/>
    </source>
</evidence>
<feature type="region of interest" description="Disordered" evidence="1">
    <location>
        <begin position="165"/>
        <end position="188"/>
    </location>
</feature>